<evidence type="ECO:0000313" key="1">
    <source>
        <dbReference type="EMBL" id="KAJ8875292.1"/>
    </source>
</evidence>
<dbReference type="EMBL" id="JARBHB010000009">
    <property type="protein sequence ID" value="KAJ8875292.1"/>
    <property type="molecule type" value="Genomic_DNA"/>
</dbReference>
<organism evidence="1 2">
    <name type="scientific">Dryococelus australis</name>
    <dbReference type="NCBI Taxonomy" id="614101"/>
    <lineage>
        <taxon>Eukaryota</taxon>
        <taxon>Metazoa</taxon>
        <taxon>Ecdysozoa</taxon>
        <taxon>Arthropoda</taxon>
        <taxon>Hexapoda</taxon>
        <taxon>Insecta</taxon>
        <taxon>Pterygota</taxon>
        <taxon>Neoptera</taxon>
        <taxon>Polyneoptera</taxon>
        <taxon>Phasmatodea</taxon>
        <taxon>Verophasmatodea</taxon>
        <taxon>Anareolatae</taxon>
        <taxon>Phasmatidae</taxon>
        <taxon>Eurycanthinae</taxon>
        <taxon>Dryococelus</taxon>
    </lineage>
</organism>
<name>A0ABQ9GTE7_9NEOP</name>
<sequence length="76" mass="9276">MWKDTETDLTSTKLKEKNLSGCEVYEDERQRVKRRRLQCDEINRDSATIFDCSKEFTIENWLWSFHAQYLHIQIFT</sequence>
<gene>
    <name evidence="1" type="ORF">PR048_023187</name>
</gene>
<dbReference type="Proteomes" id="UP001159363">
    <property type="component" value="Chromosome 8"/>
</dbReference>
<comment type="caution">
    <text evidence="1">The sequence shown here is derived from an EMBL/GenBank/DDBJ whole genome shotgun (WGS) entry which is preliminary data.</text>
</comment>
<proteinExistence type="predicted"/>
<accession>A0ABQ9GTE7</accession>
<protein>
    <submittedName>
        <fullName evidence="1">Uncharacterized protein</fullName>
    </submittedName>
</protein>
<reference evidence="1 2" key="1">
    <citation type="submission" date="2023-02" db="EMBL/GenBank/DDBJ databases">
        <title>LHISI_Scaffold_Assembly.</title>
        <authorList>
            <person name="Stuart O.P."/>
            <person name="Cleave R."/>
            <person name="Magrath M.J.L."/>
            <person name="Mikheyev A.S."/>
        </authorList>
    </citation>
    <scope>NUCLEOTIDE SEQUENCE [LARGE SCALE GENOMIC DNA]</scope>
    <source>
        <strain evidence="1">Daus_M_001</strain>
        <tissue evidence="1">Leg muscle</tissue>
    </source>
</reference>
<keyword evidence="2" id="KW-1185">Reference proteome</keyword>
<evidence type="ECO:0000313" key="2">
    <source>
        <dbReference type="Proteomes" id="UP001159363"/>
    </source>
</evidence>